<dbReference type="STRING" id="694270.A0A395SXY9"/>
<accession>A0A395SXY9</accession>
<comment type="caution">
    <text evidence="2">The sequence shown here is derived from an EMBL/GenBank/DDBJ whole genome shotgun (WGS) entry which is preliminary data.</text>
</comment>
<name>A0A395SXY9_9HYPO</name>
<feature type="compositionally biased region" description="Polar residues" evidence="1">
    <location>
        <begin position="29"/>
        <end position="46"/>
    </location>
</feature>
<dbReference type="EMBL" id="PXOG01000104">
    <property type="protein sequence ID" value="RGP76932.1"/>
    <property type="molecule type" value="Genomic_DNA"/>
</dbReference>
<evidence type="ECO:0008006" key="4">
    <source>
        <dbReference type="Google" id="ProtNLM"/>
    </source>
</evidence>
<gene>
    <name evidence="2" type="ORF">FLONG3_5016</name>
</gene>
<protein>
    <recommendedName>
        <fullName evidence="4">Subunit of the rna polymerase ii mediator complex</fullName>
    </recommendedName>
</protein>
<evidence type="ECO:0000313" key="2">
    <source>
        <dbReference type="EMBL" id="RGP76932.1"/>
    </source>
</evidence>
<feature type="compositionally biased region" description="Polar residues" evidence="1">
    <location>
        <begin position="54"/>
        <end position="66"/>
    </location>
</feature>
<evidence type="ECO:0000256" key="1">
    <source>
        <dbReference type="SAM" id="MobiDB-lite"/>
    </source>
</evidence>
<reference evidence="2 3" key="1">
    <citation type="journal article" date="2018" name="PLoS Pathog.">
        <title>Evolution of structural diversity of trichothecenes, a family of toxins produced by plant pathogenic and entomopathogenic fungi.</title>
        <authorList>
            <person name="Proctor R.H."/>
            <person name="McCormick S.P."/>
            <person name="Kim H.S."/>
            <person name="Cardoza R.E."/>
            <person name="Stanley A.M."/>
            <person name="Lindo L."/>
            <person name="Kelly A."/>
            <person name="Brown D.W."/>
            <person name="Lee T."/>
            <person name="Vaughan M.M."/>
            <person name="Alexander N.J."/>
            <person name="Busman M."/>
            <person name="Gutierrez S."/>
        </authorList>
    </citation>
    <scope>NUCLEOTIDE SEQUENCE [LARGE SCALE GENOMIC DNA]</scope>
    <source>
        <strain evidence="2 3">NRRL 20695</strain>
    </source>
</reference>
<evidence type="ECO:0000313" key="3">
    <source>
        <dbReference type="Proteomes" id="UP000266234"/>
    </source>
</evidence>
<dbReference type="AlphaFoldDB" id="A0A395SXY9"/>
<dbReference type="PANTHER" id="PTHR38887:SF1">
    <property type="entry name" value="RAS MODIFICATION PROTEIN ERF4"/>
    <property type="match status" value="1"/>
</dbReference>
<dbReference type="OrthoDB" id="37659at2759"/>
<keyword evidence="3" id="KW-1185">Reference proteome</keyword>
<dbReference type="InterPro" id="IPR053221">
    <property type="entry name" value="Burnettramic_acid_biosynth"/>
</dbReference>
<proteinExistence type="predicted"/>
<feature type="region of interest" description="Disordered" evidence="1">
    <location>
        <begin position="1"/>
        <end position="77"/>
    </location>
</feature>
<sequence length="300" mass="30881">MSSSKEAEHVANQAQPQQPPAPAYGEAGPSSQAQPQSNEKVPTAQNPFEFPDSSLPTYSEASTSKQAPIAIPQESPTPTSPFLKAYAPGLLGHGITQEAWSSFLDTISAFMTAKVSERAINHAGDVAKSMGERPVSYVKGVQNHTKSVGKNIVASAKKGNIIGAALGVVGGAISIPVGAALGAVGTIVGLPGRTIAAVVKKPKTPAERAVAYVAVANHDWLNKRGLHATLVNTEQLSEVVGVSVKALLEASAEGNKSAGPLGPISALSDHIAHLEVNGPGVVDIGEETWWLTVVQIEASS</sequence>
<organism evidence="2 3">
    <name type="scientific">Fusarium longipes</name>
    <dbReference type="NCBI Taxonomy" id="694270"/>
    <lineage>
        <taxon>Eukaryota</taxon>
        <taxon>Fungi</taxon>
        <taxon>Dikarya</taxon>
        <taxon>Ascomycota</taxon>
        <taxon>Pezizomycotina</taxon>
        <taxon>Sordariomycetes</taxon>
        <taxon>Hypocreomycetidae</taxon>
        <taxon>Hypocreales</taxon>
        <taxon>Nectriaceae</taxon>
        <taxon>Fusarium</taxon>
    </lineage>
</organism>
<dbReference type="Proteomes" id="UP000266234">
    <property type="component" value="Unassembled WGS sequence"/>
</dbReference>
<dbReference type="PANTHER" id="PTHR38887">
    <property type="entry name" value="CHROMOSOME 21, WHOLE GENOME SHOTGUN SEQUENCE"/>
    <property type="match status" value="1"/>
</dbReference>